<dbReference type="GO" id="GO:0015562">
    <property type="term" value="F:efflux transmembrane transporter activity"/>
    <property type="evidence" value="ECO:0007669"/>
    <property type="project" value="InterPro"/>
</dbReference>
<dbReference type="InterPro" id="IPR010131">
    <property type="entry name" value="MdtP/NodT-like"/>
</dbReference>
<dbReference type="InterPro" id="IPR003423">
    <property type="entry name" value="OMP_efflux"/>
</dbReference>
<reference evidence="1" key="1">
    <citation type="submission" date="2018-06" db="EMBL/GenBank/DDBJ databases">
        <authorList>
            <person name="Zhirakovskaya E."/>
        </authorList>
    </citation>
    <scope>NUCLEOTIDE SEQUENCE</scope>
</reference>
<dbReference type="AlphaFoldDB" id="A0A3B0V7E7"/>
<dbReference type="Pfam" id="PF02321">
    <property type="entry name" value="OEP"/>
    <property type="match status" value="2"/>
</dbReference>
<gene>
    <name evidence="1" type="ORF">MNBD_DELTA04-1660</name>
</gene>
<protein>
    <submittedName>
        <fullName evidence="1">Heavy metal RND efflux outer membrane protein, CzcC family</fullName>
    </submittedName>
</protein>
<proteinExistence type="predicted"/>
<sequence>MKTARTDSKKPRSLTALLVTAAGTVFFFLLPAALVQARPAPEPVCQALSLEKAVTIAMHNNPGLAAIQARYEAMSAVPSQRGSLPDPVLGLAVLNLPTDTLSLDQENMTQIQVGLTQRLPFPGKLELREKTAALEAEAAGQQVKEARLRLQSNVKIVWWDIFYLQQALDIVRSNQELLRSTVASTRTKYEVGKGLQQDVLLAQLELSKLMDREMALVNRLDKKKADLRALLELPASLRCFDLPRPASTNLPVLSPEQALQARAVQSRPVLQSLKKQRDAARERIKLADKDYYPDFTAGAAYGFRQNMPDGRRRADFVSFKLSMNLPVWSNSKQDKAVAQKTSEALSLSHKLRAMEDRVQAEVSRDLSEYDSARQQSRFYENSIIPQAEQTATAMLKGYQVNKVDFLNVVRAQLALYNYKITYWRMLSRGFKALAALEAATGGPVAGAGEKKNEK</sequence>
<dbReference type="SUPFAM" id="SSF56954">
    <property type="entry name" value="Outer membrane efflux proteins (OEP)"/>
    <property type="match status" value="1"/>
</dbReference>
<name>A0A3B0V7E7_9ZZZZ</name>
<organism evidence="1">
    <name type="scientific">hydrothermal vent metagenome</name>
    <dbReference type="NCBI Taxonomy" id="652676"/>
    <lineage>
        <taxon>unclassified sequences</taxon>
        <taxon>metagenomes</taxon>
        <taxon>ecological metagenomes</taxon>
    </lineage>
</organism>
<evidence type="ECO:0000313" key="1">
    <source>
        <dbReference type="EMBL" id="VAW39548.1"/>
    </source>
</evidence>
<dbReference type="PANTHER" id="PTHR30203:SF24">
    <property type="entry name" value="BLR4935 PROTEIN"/>
    <property type="match status" value="1"/>
</dbReference>
<dbReference type="EMBL" id="UOEY01000078">
    <property type="protein sequence ID" value="VAW39548.1"/>
    <property type="molecule type" value="Genomic_DNA"/>
</dbReference>
<dbReference type="PANTHER" id="PTHR30203">
    <property type="entry name" value="OUTER MEMBRANE CATION EFFLUX PROTEIN"/>
    <property type="match status" value="1"/>
</dbReference>
<dbReference type="Gene3D" id="1.20.1600.10">
    <property type="entry name" value="Outer membrane efflux proteins (OEP)"/>
    <property type="match status" value="1"/>
</dbReference>
<accession>A0A3B0V7E7</accession>